<dbReference type="Pfam" id="PF12867">
    <property type="entry name" value="DinB_2"/>
    <property type="match status" value="1"/>
</dbReference>
<keyword evidence="3" id="KW-1185">Reference proteome</keyword>
<dbReference type="STRING" id="413434.SAMN04488132_103388"/>
<dbReference type="InterPro" id="IPR034660">
    <property type="entry name" value="DinB/YfiT-like"/>
</dbReference>
<name>A0A1T4MGI7_9BACT</name>
<dbReference type="Gene3D" id="1.20.120.450">
    <property type="entry name" value="dinb family like domain"/>
    <property type="match status" value="1"/>
</dbReference>
<proteinExistence type="predicted"/>
<feature type="domain" description="DinB-like" evidence="1">
    <location>
        <begin position="72"/>
        <end position="196"/>
    </location>
</feature>
<gene>
    <name evidence="2" type="ORF">SAMN04488132_103388</name>
</gene>
<dbReference type="EMBL" id="FUWH01000003">
    <property type="protein sequence ID" value="SJZ66200.1"/>
    <property type="molecule type" value="Genomic_DNA"/>
</dbReference>
<dbReference type="OrthoDB" id="2599194at2"/>
<reference evidence="2 3" key="1">
    <citation type="submission" date="2017-02" db="EMBL/GenBank/DDBJ databases">
        <authorList>
            <person name="Peterson S.W."/>
        </authorList>
    </citation>
    <scope>NUCLEOTIDE SEQUENCE [LARGE SCALE GENOMIC DNA]</scope>
    <source>
        <strain evidence="2 3">DSM 22335</strain>
    </source>
</reference>
<sequence>MPEKLAAGLYMYLYIGFPGKNTLAGRDHRLLLSGCALSLICKACYMNTPEEKFLRNEMMPLLQTLTPVSEAKWGKMNAQQMIEHLAAFFKVSTNRLKFPLITPEEQLPAYKAFLLSNKQFRENTQAPLSVLPSEPLPLRHPGMEEAMAALDHAATEFYQFFATDPSLQTTHPVFGPLNYHEWILLHYKHVSHHARQFSLM</sequence>
<evidence type="ECO:0000259" key="1">
    <source>
        <dbReference type="Pfam" id="PF12867"/>
    </source>
</evidence>
<protein>
    <recommendedName>
        <fullName evidence="1">DinB-like domain-containing protein</fullName>
    </recommendedName>
</protein>
<dbReference type="InterPro" id="IPR024775">
    <property type="entry name" value="DinB-like"/>
</dbReference>
<dbReference type="Proteomes" id="UP000190888">
    <property type="component" value="Unassembled WGS sequence"/>
</dbReference>
<accession>A0A1T4MGI7</accession>
<dbReference type="AlphaFoldDB" id="A0A1T4MGI7"/>
<organism evidence="2 3">
    <name type="scientific">Sediminibacterium ginsengisoli</name>
    <dbReference type="NCBI Taxonomy" id="413434"/>
    <lineage>
        <taxon>Bacteria</taxon>
        <taxon>Pseudomonadati</taxon>
        <taxon>Bacteroidota</taxon>
        <taxon>Chitinophagia</taxon>
        <taxon>Chitinophagales</taxon>
        <taxon>Chitinophagaceae</taxon>
        <taxon>Sediminibacterium</taxon>
    </lineage>
</organism>
<dbReference type="SUPFAM" id="SSF109854">
    <property type="entry name" value="DinB/YfiT-like putative metalloenzymes"/>
    <property type="match status" value="1"/>
</dbReference>
<evidence type="ECO:0000313" key="2">
    <source>
        <dbReference type="EMBL" id="SJZ66200.1"/>
    </source>
</evidence>
<evidence type="ECO:0000313" key="3">
    <source>
        <dbReference type="Proteomes" id="UP000190888"/>
    </source>
</evidence>